<evidence type="ECO:0000256" key="5">
    <source>
        <dbReference type="ARBA" id="ARBA00023239"/>
    </source>
</evidence>
<evidence type="ECO:0000256" key="6">
    <source>
        <dbReference type="ARBA" id="ARBA00048348"/>
    </source>
</evidence>
<comment type="caution">
    <text evidence="10">The sequence shown here is derived from an EMBL/GenBank/DDBJ whole genome shotgun (WGS) entry which is preliminary data.</text>
</comment>
<feature type="region of interest" description="Disordered" evidence="9">
    <location>
        <begin position="13"/>
        <end position="64"/>
    </location>
</feature>
<evidence type="ECO:0000256" key="3">
    <source>
        <dbReference type="ARBA" id="ARBA00022723"/>
    </source>
</evidence>
<dbReference type="GO" id="GO:0015976">
    <property type="term" value="P:carbon utilization"/>
    <property type="evidence" value="ECO:0007669"/>
    <property type="project" value="InterPro"/>
</dbReference>
<dbReference type="EMBL" id="JAEUBD010000014">
    <property type="protein sequence ID" value="KAH3678698.1"/>
    <property type="molecule type" value="Genomic_DNA"/>
</dbReference>
<dbReference type="GO" id="GO:0034599">
    <property type="term" value="P:cellular response to oxidative stress"/>
    <property type="evidence" value="ECO:0007669"/>
    <property type="project" value="TreeGrafter"/>
</dbReference>
<accession>A0A9P8PUP6</accession>
<feature type="binding site" evidence="7">
    <location>
        <position position="111"/>
    </location>
    <ligand>
        <name>Zn(2+)</name>
        <dbReference type="ChEBI" id="CHEBI:29105"/>
    </ligand>
</feature>
<feature type="compositionally biased region" description="Low complexity" evidence="9">
    <location>
        <begin position="41"/>
        <end position="61"/>
    </location>
</feature>
<evidence type="ECO:0000256" key="4">
    <source>
        <dbReference type="ARBA" id="ARBA00022833"/>
    </source>
</evidence>
<dbReference type="InterPro" id="IPR015892">
    <property type="entry name" value="Carbonic_anhydrase_CS"/>
</dbReference>
<comment type="cofactor">
    <cofactor evidence="7">
        <name>Zn(2+)</name>
        <dbReference type="ChEBI" id="CHEBI:29105"/>
    </cofactor>
    <text evidence="7">Binds 1 zinc ion per subunit.</text>
</comment>
<evidence type="ECO:0000313" key="11">
    <source>
        <dbReference type="Proteomes" id="UP000788993"/>
    </source>
</evidence>
<keyword evidence="5 8" id="KW-0456">Lyase</keyword>
<dbReference type="InterPro" id="IPR001765">
    <property type="entry name" value="Carbonic_anhydrase"/>
</dbReference>
<dbReference type="SMART" id="SM00947">
    <property type="entry name" value="Pro_CA"/>
    <property type="match status" value="1"/>
</dbReference>
<keyword evidence="11" id="KW-1185">Reference proteome</keyword>
<evidence type="ECO:0000313" key="10">
    <source>
        <dbReference type="EMBL" id="KAH3678698.1"/>
    </source>
</evidence>
<dbReference type="PANTHER" id="PTHR11002">
    <property type="entry name" value="CARBONIC ANHYDRASE"/>
    <property type="match status" value="1"/>
</dbReference>
<dbReference type="SUPFAM" id="SSF53056">
    <property type="entry name" value="beta-carbonic anhydrase, cab"/>
    <property type="match status" value="1"/>
</dbReference>
<dbReference type="CDD" id="cd00883">
    <property type="entry name" value="beta_CA_cladeA"/>
    <property type="match status" value="1"/>
</dbReference>
<evidence type="ECO:0000256" key="7">
    <source>
        <dbReference type="PIRSR" id="PIRSR601765-1"/>
    </source>
</evidence>
<evidence type="ECO:0000256" key="9">
    <source>
        <dbReference type="SAM" id="MobiDB-lite"/>
    </source>
</evidence>
<comment type="similarity">
    <text evidence="1 8">Belongs to the beta-class carbonic anhydrase family.</text>
</comment>
<dbReference type="GO" id="GO:0004089">
    <property type="term" value="F:carbonate dehydratase activity"/>
    <property type="evidence" value="ECO:0007669"/>
    <property type="project" value="UniProtKB-UniRule"/>
</dbReference>
<keyword evidence="4 7" id="KW-0862">Zinc</keyword>
<sequence length="286" mass="31579">MGINNVIRYEHEQEGVEPRHHHHPHKQTGDTESEIELDKTSSISMSASPSSQSSVSVSSESPFQLDRESTVNDILQANRSAMKRLQDSMPAVLEKSGKGQSPHTLWVGCSDSRVNECTTLGCVPGEVFTLRNIANLISYQDFSSMSALQFAIDVLKVKRIIVCGHTDCGGVWAALSSKKIGGVLDNWLAPVRQIRAKNLAILKSIEDPFDKCTKLSELNIANSISEIRKHPSFVTASKHNGLEILGFIYDVKTGLLREIETDNEFEDDELHDVFHLQESTAAQAGH</sequence>
<dbReference type="Proteomes" id="UP000788993">
    <property type="component" value="Unassembled WGS sequence"/>
</dbReference>
<comment type="function">
    <text evidence="8">Reversible hydration of carbon dioxide.</text>
</comment>
<comment type="catalytic activity">
    <reaction evidence="6 8">
        <text>hydrogencarbonate + H(+) = CO2 + H2O</text>
        <dbReference type="Rhea" id="RHEA:10748"/>
        <dbReference type="ChEBI" id="CHEBI:15377"/>
        <dbReference type="ChEBI" id="CHEBI:15378"/>
        <dbReference type="ChEBI" id="CHEBI:16526"/>
        <dbReference type="ChEBI" id="CHEBI:17544"/>
        <dbReference type="EC" id="4.2.1.1"/>
    </reaction>
</comment>
<dbReference type="EC" id="4.2.1.1" evidence="2 8"/>
<evidence type="ECO:0000256" key="8">
    <source>
        <dbReference type="RuleBase" id="RU003956"/>
    </source>
</evidence>
<organism evidence="10 11">
    <name type="scientific">Ogataea polymorpha</name>
    <dbReference type="NCBI Taxonomy" id="460523"/>
    <lineage>
        <taxon>Eukaryota</taxon>
        <taxon>Fungi</taxon>
        <taxon>Dikarya</taxon>
        <taxon>Ascomycota</taxon>
        <taxon>Saccharomycotina</taxon>
        <taxon>Pichiomycetes</taxon>
        <taxon>Pichiales</taxon>
        <taxon>Pichiaceae</taxon>
        <taxon>Ogataea</taxon>
    </lineage>
</organism>
<reference evidence="10" key="1">
    <citation type="journal article" date="2021" name="Open Biol.">
        <title>Shared evolutionary footprints suggest mitochondrial oxidative damage underlies multiple complex I losses in fungi.</title>
        <authorList>
            <person name="Schikora-Tamarit M.A."/>
            <person name="Marcet-Houben M."/>
            <person name="Nosek J."/>
            <person name="Gabaldon T."/>
        </authorList>
    </citation>
    <scope>NUCLEOTIDE SEQUENCE</scope>
    <source>
        <strain evidence="10">NCAIM Y.01608</strain>
    </source>
</reference>
<dbReference type="InterPro" id="IPR036874">
    <property type="entry name" value="Carbonic_anhydrase_sf"/>
</dbReference>
<dbReference type="Gene3D" id="3.40.1050.10">
    <property type="entry name" value="Carbonic anhydrase"/>
    <property type="match status" value="1"/>
</dbReference>
<evidence type="ECO:0000256" key="1">
    <source>
        <dbReference type="ARBA" id="ARBA00006217"/>
    </source>
</evidence>
<evidence type="ECO:0000256" key="2">
    <source>
        <dbReference type="ARBA" id="ARBA00012925"/>
    </source>
</evidence>
<dbReference type="PROSITE" id="PS00705">
    <property type="entry name" value="PROK_CO2_ANHYDRASE_2"/>
    <property type="match status" value="1"/>
</dbReference>
<reference evidence="10" key="2">
    <citation type="submission" date="2021-01" db="EMBL/GenBank/DDBJ databases">
        <authorList>
            <person name="Schikora-Tamarit M.A."/>
        </authorList>
    </citation>
    <scope>NUCLEOTIDE SEQUENCE</scope>
    <source>
        <strain evidence="10">NCAIM Y.01608</strain>
    </source>
</reference>
<dbReference type="GO" id="GO:0005737">
    <property type="term" value="C:cytoplasm"/>
    <property type="evidence" value="ECO:0007669"/>
    <property type="project" value="TreeGrafter"/>
</dbReference>
<dbReference type="Pfam" id="PF00484">
    <property type="entry name" value="Pro_CA"/>
    <property type="match status" value="1"/>
</dbReference>
<proteinExistence type="inferred from homology"/>
<dbReference type="GO" id="GO:0008270">
    <property type="term" value="F:zinc ion binding"/>
    <property type="evidence" value="ECO:0007669"/>
    <property type="project" value="UniProtKB-UniRule"/>
</dbReference>
<keyword evidence="3 7" id="KW-0479">Metal-binding</keyword>
<dbReference type="GO" id="GO:0071244">
    <property type="term" value="P:cellular response to carbon dioxide"/>
    <property type="evidence" value="ECO:0007669"/>
    <property type="project" value="TreeGrafter"/>
</dbReference>
<feature type="binding site" evidence="7">
    <location>
        <position position="168"/>
    </location>
    <ligand>
        <name>Zn(2+)</name>
        <dbReference type="ChEBI" id="CHEBI:29105"/>
    </ligand>
</feature>
<dbReference type="AlphaFoldDB" id="A0A9P8PUP6"/>
<feature type="binding site" evidence="7">
    <location>
        <position position="165"/>
    </location>
    <ligand>
        <name>Zn(2+)</name>
        <dbReference type="ChEBI" id="CHEBI:29105"/>
    </ligand>
</feature>
<dbReference type="PANTHER" id="PTHR11002:SF76">
    <property type="entry name" value="CARBONIC ANHYDRASE"/>
    <property type="match status" value="1"/>
</dbReference>
<name>A0A9P8PUP6_9ASCO</name>
<gene>
    <name evidence="10" type="ORF">OGATHE_000248</name>
</gene>
<protein>
    <recommendedName>
        <fullName evidence="2 8">Carbonic anhydrase</fullName>
        <ecNumber evidence="2 8">4.2.1.1</ecNumber>
    </recommendedName>
    <alternativeName>
        <fullName evidence="8">Carbonate dehydratase</fullName>
    </alternativeName>
</protein>
<feature type="binding site" evidence="7">
    <location>
        <position position="109"/>
    </location>
    <ligand>
        <name>Zn(2+)</name>
        <dbReference type="ChEBI" id="CHEBI:29105"/>
    </ligand>
</feature>